<comment type="caution">
    <text evidence="2">The sequence shown here is derived from an EMBL/GenBank/DDBJ whole genome shotgun (WGS) entry which is preliminary data.</text>
</comment>
<evidence type="ECO:0000259" key="1">
    <source>
        <dbReference type="Pfam" id="PF06057"/>
    </source>
</evidence>
<sequence length="232" mass="26769">MSEALRLSRLGTFLFLIFILSGCGKGTDFKVTEWNDDYDTRPIIFYLSGDAGFNTFSKNLGRDLHRFGYDVFALDTKAYFWSKKTPVQTSSDVEKYINKQLRGRKNKEVIIIGFSFGADITAFVYNRFTPDLKNKIDKVFIIGPSKSNDFKIHLTEYFGEEFKGSFEVIPEINKMRGVPLTLVLSDFEFAHFPYREITLSPRTYQMVHIKADHHYGGNTEMLAGFIHQHIPK</sequence>
<dbReference type="SUPFAM" id="SSF53474">
    <property type="entry name" value="alpha/beta-Hydrolases"/>
    <property type="match status" value="1"/>
</dbReference>
<evidence type="ECO:0000313" key="2">
    <source>
        <dbReference type="EMBL" id="MDQ1095839.1"/>
    </source>
</evidence>
<dbReference type="Gene3D" id="3.40.50.1820">
    <property type="entry name" value="alpha/beta hydrolase"/>
    <property type="match status" value="1"/>
</dbReference>
<dbReference type="Proteomes" id="UP001225072">
    <property type="component" value="Unassembled WGS sequence"/>
</dbReference>
<accession>A0ABU0TFK1</accession>
<keyword evidence="3" id="KW-1185">Reference proteome</keyword>
<dbReference type="RefSeq" id="WP_307447212.1">
    <property type="nucleotide sequence ID" value="NZ_JAUTAL010000001.1"/>
</dbReference>
<organism evidence="2 3">
    <name type="scientific">Chryseobacterium camelliae</name>
    <dbReference type="NCBI Taxonomy" id="1265445"/>
    <lineage>
        <taxon>Bacteria</taxon>
        <taxon>Pseudomonadati</taxon>
        <taxon>Bacteroidota</taxon>
        <taxon>Flavobacteriia</taxon>
        <taxon>Flavobacteriales</taxon>
        <taxon>Weeksellaceae</taxon>
        <taxon>Chryseobacterium group</taxon>
        <taxon>Chryseobacterium</taxon>
    </lineage>
</organism>
<reference evidence="2 3" key="1">
    <citation type="submission" date="2023-07" db="EMBL/GenBank/DDBJ databases">
        <title>Functional and genomic diversity of the sorghum phyllosphere microbiome.</title>
        <authorList>
            <person name="Shade A."/>
        </authorList>
    </citation>
    <scope>NUCLEOTIDE SEQUENCE [LARGE SCALE GENOMIC DNA]</scope>
    <source>
        <strain evidence="2 3">SORGH_AS_1064</strain>
    </source>
</reference>
<dbReference type="InterPro" id="IPR010333">
    <property type="entry name" value="VirJ"/>
</dbReference>
<dbReference type="Pfam" id="PF06057">
    <property type="entry name" value="VirJ"/>
    <property type="match status" value="1"/>
</dbReference>
<dbReference type="InterPro" id="IPR029058">
    <property type="entry name" value="AB_hydrolase_fold"/>
</dbReference>
<dbReference type="EMBL" id="JAUTAL010000001">
    <property type="protein sequence ID" value="MDQ1095839.1"/>
    <property type="molecule type" value="Genomic_DNA"/>
</dbReference>
<proteinExistence type="predicted"/>
<dbReference type="PROSITE" id="PS51257">
    <property type="entry name" value="PROKAR_LIPOPROTEIN"/>
    <property type="match status" value="1"/>
</dbReference>
<protein>
    <submittedName>
        <fullName evidence="2">Type IV secretory pathway VirJ component</fullName>
    </submittedName>
</protein>
<gene>
    <name evidence="2" type="ORF">QE404_000986</name>
</gene>
<evidence type="ECO:0000313" key="3">
    <source>
        <dbReference type="Proteomes" id="UP001225072"/>
    </source>
</evidence>
<feature type="domain" description="Bacterial virulence" evidence="1">
    <location>
        <begin position="45"/>
        <end position="229"/>
    </location>
</feature>
<name>A0ABU0TFK1_9FLAO</name>